<protein>
    <recommendedName>
        <fullName evidence="4">Protein rolling stone-like</fullName>
    </recommendedName>
</protein>
<feature type="transmembrane region" description="Helical" evidence="1">
    <location>
        <begin position="16"/>
        <end position="37"/>
    </location>
</feature>
<dbReference type="AlphaFoldDB" id="A0A2I0LG15"/>
<evidence type="ECO:0000256" key="1">
    <source>
        <dbReference type="SAM" id="Phobius"/>
    </source>
</evidence>
<feature type="transmembrane region" description="Helical" evidence="1">
    <location>
        <begin position="76"/>
        <end position="97"/>
    </location>
</feature>
<keyword evidence="1" id="KW-1133">Transmembrane helix</keyword>
<sequence length="335" mass="39133">MEVTITTTDLSYWLNWRVLLCAVSVLASMFLASFIIWKYDGWKRAEHNQGGAPDRALFLRHDEAWKTCLKQIHPGWLTAFRIISFSLLLTTLTVKLIEHGGHMFFFYTQWTLTLVTVYFGFGSLLSIYGCYQHQKCRNCVEVDNVEIDEEDGSNSYRPLPGQRTTDKCGIKEFSDPQEQKCVLQAAGIFSHLFEVIFQMSAGAVMLTDCVYWFIIFPFLTIRDYTLSFMTVNVHTLNFALLLGDTALNCLRVPWYRISYFILWTSAFVIFQWVLHACFSVWWPYPFLDLSSPYSPLWYFLMGLMHIPCYSIFMLLVQTKQSLYSRFFPDSYMCGR</sequence>
<keyword evidence="3" id="KW-1185">Reference proteome</keyword>
<dbReference type="EMBL" id="PGOL01000016">
    <property type="protein sequence ID" value="PKI79186.1"/>
    <property type="molecule type" value="Genomic_DNA"/>
</dbReference>
<dbReference type="GO" id="GO:0016020">
    <property type="term" value="C:membrane"/>
    <property type="evidence" value="ECO:0007669"/>
    <property type="project" value="TreeGrafter"/>
</dbReference>
<organism evidence="2 3">
    <name type="scientific">Punica granatum</name>
    <name type="common">Pomegranate</name>
    <dbReference type="NCBI Taxonomy" id="22663"/>
    <lineage>
        <taxon>Eukaryota</taxon>
        <taxon>Viridiplantae</taxon>
        <taxon>Streptophyta</taxon>
        <taxon>Embryophyta</taxon>
        <taxon>Tracheophyta</taxon>
        <taxon>Spermatophyta</taxon>
        <taxon>Magnoliopsida</taxon>
        <taxon>eudicotyledons</taxon>
        <taxon>Gunneridae</taxon>
        <taxon>Pentapetalae</taxon>
        <taxon>rosids</taxon>
        <taxon>malvids</taxon>
        <taxon>Myrtales</taxon>
        <taxon>Lythraceae</taxon>
        <taxon>Punica</taxon>
    </lineage>
</organism>
<dbReference type="PANTHER" id="PTHR12242">
    <property type="entry name" value="OS02G0130600 PROTEIN-RELATED"/>
    <property type="match status" value="1"/>
</dbReference>
<feature type="transmembrane region" description="Helical" evidence="1">
    <location>
        <begin position="103"/>
        <end position="128"/>
    </location>
</feature>
<feature type="transmembrane region" description="Helical" evidence="1">
    <location>
        <begin position="296"/>
        <end position="316"/>
    </location>
</feature>
<comment type="caution">
    <text evidence="2">The sequence shown here is derived from an EMBL/GenBank/DDBJ whole genome shotgun (WGS) entry which is preliminary data.</text>
</comment>
<keyword evidence="1" id="KW-0472">Membrane</keyword>
<evidence type="ECO:0008006" key="4">
    <source>
        <dbReference type="Google" id="ProtNLM"/>
    </source>
</evidence>
<dbReference type="PANTHER" id="PTHR12242:SF29">
    <property type="entry name" value="TRANSMEMBRANE PROTEIN"/>
    <property type="match status" value="1"/>
</dbReference>
<feature type="transmembrane region" description="Helical" evidence="1">
    <location>
        <begin position="195"/>
        <end position="214"/>
    </location>
</feature>
<feature type="transmembrane region" description="Helical" evidence="1">
    <location>
        <begin position="226"/>
        <end position="247"/>
    </location>
</feature>
<accession>A0A2I0LG15</accession>
<keyword evidence="1" id="KW-0812">Transmembrane</keyword>
<evidence type="ECO:0000313" key="3">
    <source>
        <dbReference type="Proteomes" id="UP000233551"/>
    </source>
</evidence>
<evidence type="ECO:0000313" key="2">
    <source>
        <dbReference type="EMBL" id="PKI79186.1"/>
    </source>
</evidence>
<feature type="transmembrane region" description="Helical" evidence="1">
    <location>
        <begin position="259"/>
        <end position="284"/>
    </location>
</feature>
<proteinExistence type="predicted"/>
<name>A0A2I0LG15_PUNGR</name>
<reference evidence="2 3" key="1">
    <citation type="submission" date="2017-11" db="EMBL/GenBank/DDBJ databases">
        <title>De-novo sequencing of pomegranate (Punica granatum L.) genome.</title>
        <authorList>
            <person name="Akparov Z."/>
            <person name="Amiraslanov A."/>
            <person name="Hajiyeva S."/>
            <person name="Abbasov M."/>
            <person name="Kaur K."/>
            <person name="Hamwieh A."/>
            <person name="Solovyev V."/>
            <person name="Salamov A."/>
            <person name="Braich B."/>
            <person name="Kosarev P."/>
            <person name="Mahmoud A."/>
            <person name="Hajiyev E."/>
            <person name="Babayeva S."/>
            <person name="Izzatullayeva V."/>
            <person name="Mammadov A."/>
            <person name="Mammadov A."/>
            <person name="Sharifova S."/>
            <person name="Ojaghi J."/>
            <person name="Eynullazada K."/>
            <person name="Bayramov B."/>
            <person name="Abdulazimova A."/>
            <person name="Shahmuradov I."/>
        </authorList>
    </citation>
    <scope>NUCLEOTIDE SEQUENCE [LARGE SCALE GENOMIC DNA]</scope>
    <source>
        <strain evidence="3">cv. AG2017</strain>
        <tissue evidence="2">Leaf</tissue>
    </source>
</reference>
<gene>
    <name evidence="2" type="ORF">CRG98_000478</name>
</gene>
<dbReference type="Proteomes" id="UP000233551">
    <property type="component" value="Unassembled WGS sequence"/>
</dbReference>